<sequence>MGWELEKRLLSYATTNWIPRLNRREIISIRKYTGIEEYESINRVLREGRYDEASSYTQKLITDIENGLKKFKYSESLTVYRIVSEREYNFIKNRSKIEAFADFKSTSIAHEVTEELVQSSLKHIIIAKLPAMVDGAYIAPLSVFAGEKEFLLNRGCKYWISGHFHDTDKNIKYILIKVMK</sequence>
<organism evidence="2 3">
    <name type="scientific">Salinicoccus kekensis</name>
    <dbReference type="NCBI Taxonomy" id="714307"/>
    <lineage>
        <taxon>Bacteria</taxon>
        <taxon>Bacillati</taxon>
        <taxon>Bacillota</taxon>
        <taxon>Bacilli</taxon>
        <taxon>Bacillales</taxon>
        <taxon>Staphylococcaceae</taxon>
        <taxon>Salinicoccus</taxon>
    </lineage>
</organism>
<accession>A0A285UP70</accession>
<dbReference type="Pfam" id="PF03496">
    <property type="entry name" value="ADPrib_exo_Tox"/>
    <property type="match status" value="1"/>
</dbReference>
<dbReference type="EMBL" id="OBQF01000005">
    <property type="protein sequence ID" value="SOC43684.1"/>
    <property type="molecule type" value="Genomic_DNA"/>
</dbReference>
<feature type="domain" description="ADP ribosyltransferase" evidence="1">
    <location>
        <begin position="14"/>
        <end position="177"/>
    </location>
</feature>
<dbReference type="InterPro" id="IPR003540">
    <property type="entry name" value="ADP-ribosyltransferase"/>
</dbReference>
<name>A0A285UP70_9STAP</name>
<dbReference type="GO" id="GO:0016740">
    <property type="term" value="F:transferase activity"/>
    <property type="evidence" value="ECO:0007669"/>
    <property type="project" value="UniProtKB-KW"/>
</dbReference>
<dbReference type="Gene3D" id="3.90.176.10">
    <property type="entry name" value="Toxin ADP-ribosyltransferase, Chain A, domain 1"/>
    <property type="match status" value="1"/>
</dbReference>
<dbReference type="RefSeq" id="WP_097041789.1">
    <property type="nucleotide sequence ID" value="NZ_OBQF01000005.1"/>
</dbReference>
<dbReference type="GO" id="GO:0005576">
    <property type="term" value="C:extracellular region"/>
    <property type="evidence" value="ECO:0007669"/>
    <property type="project" value="InterPro"/>
</dbReference>
<dbReference type="SUPFAM" id="SSF56399">
    <property type="entry name" value="ADP-ribosylation"/>
    <property type="match status" value="1"/>
</dbReference>
<reference evidence="3" key="1">
    <citation type="submission" date="2017-08" db="EMBL/GenBank/DDBJ databases">
        <authorList>
            <person name="Varghese N."/>
            <person name="Submissions S."/>
        </authorList>
    </citation>
    <scope>NUCLEOTIDE SEQUENCE [LARGE SCALE GENOMIC DNA]</scope>
    <source>
        <strain evidence="3">DSM 23173</strain>
    </source>
</reference>
<protein>
    <submittedName>
        <fullName evidence="2">ADP-ribosyltransferase exoenzyme</fullName>
    </submittedName>
</protein>
<dbReference type="OrthoDB" id="9765386at2"/>
<proteinExistence type="predicted"/>
<keyword evidence="2" id="KW-0808">Transferase</keyword>
<dbReference type="PROSITE" id="PS51996">
    <property type="entry name" value="TR_MART"/>
    <property type="match status" value="1"/>
</dbReference>
<evidence type="ECO:0000313" key="3">
    <source>
        <dbReference type="Proteomes" id="UP000219412"/>
    </source>
</evidence>
<dbReference type="AlphaFoldDB" id="A0A285UP70"/>
<dbReference type="Proteomes" id="UP000219412">
    <property type="component" value="Unassembled WGS sequence"/>
</dbReference>
<gene>
    <name evidence="2" type="ORF">SAMN05878391_2072</name>
</gene>
<evidence type="ECO:0000313" key="2">
    <source>
        <dbReference type="EMBL" id="SOC43684.1"/>
    </source>
</evidence>
<evidence type="ECO:0000259" key="1">
    <source>
        <dbReference type="Pfam" id="PF03496"/>
    </source>
</evidence>
<keyword evidence="3" id="KW-1185">Reference proteome</keyword>